<dbReference type="EMBL" id="BTSX01000002">
    <property type="protein sequence ID" value="GMS83552.1"/>
    <property type="molecule type" value="Genomic_DNA"/>
</dbReference>
<gene>
    <name evidence="1" type="ORF">PENTCL1PPCAC_5727</name>
</gene>
<proteinExistence type="predicted"/>
<evidence type="ECO:0000313" key="2">
    <source>
        <dbReference type="Proteomes" id="UP001432027"/>
    </source>
</evidence>
<accession>A0AAV5SLV1</accession>
<reference evidence="1" key="1">
    <citation type="submission" date="2023-10" db="EMBL/GenBank/DDBJ databases">
        <title>Genome assembly of Pristionchus species.</title>
        <authorList>
            <person name="Yoshida K."/>
            <person name="Sommer R.J."/>
        </authorList>
    </citation>
    <scope>NUCLEOTIDE SEQUENCE</scope>
    <source>
        <strain evidence="1">RS0144</strain>
    </source>
</reference>
<organism evidence="1 2">
    <name type="scientific">Pristionchus entomophagus</name>
    <dbReference type="NCBI Taxonomy" id="358040"/>
    <lineage>
        <taxon>Eukaryota</taxon>
        <taxon>Metazoa</taxon>
        <taxon>Ecdysozoa</taxon>
        <taxon>Nematoda</taxon>
        <taxon>Chromadorea</taxon>
        <taxon>Rhabditida</taxon>
        <taxon>Rhabditina</taxon>
        <taxon>Diplogasteromorpha</taxon>
        <taxon>Diplogasteroidea</taxon>
        <taxon>Neodiplogasteridae</taxon>
        <taxon>Pristionchus</taxon>
    </lineage>
</organism>
<comment type="caution">
    <text evidence="1">The sequence shown here is derived from an EMBL/GenBank/DDBJ whole genome shotgun (WGS) entry which is preliminary data.</text>
</comment>
<dbReference type="Proteomes" id="UP001432027">
    <property type="component" value="Unassembled WGS sequence"/>
</dbReference>
<evidence type="ECO:0000313" key="1">
    <source>
        <dbReference type="EMBL" id="GMS83552.1"/>
    </source>
</evidence>
<protein>
    <submittedName>
        <fullName evidence="1">Uncharacterized protein</fullName>
    </submittedName>
</protein>
<name>A0AAV5SLV1_9BILA</name>
<feature type="non-terminal residue" evidence="1">
    <location>
        <position position="93"/>
    </location>
</feature>
<keyword evidence="2" id="KW-1185">Reference proteome</keyword>
<sequence>LILPLLFMATAQCTLMDERKELKSSYKKLKGLRSKQLVGLLVDDFIERFPALSTSSETELATFKEELRDFMTENDWKGMASKLNETLSGSQSK</sequence>
<dbReference type="AlphaFoldDB" id="A0AAV5SLV1"/>
<feature type="non-terminal residue" evidence="1">
    <location>
        <position position="1"/>
    </location>
</feature>